<gene>
    <name evidence="4" type="primary">g12286</name>
    <name evidence="4" type="ORF">VP750_LOCUS10944</name>
</gene>
<dbReference type="Gene3D" id="3.20.20.70">
    <property type="entry name" value="Aldolase class I"/>
    <property type="match status" value="1"/>
</dbReference>
<dbReference type="SUPFAM" id="SSF51412">
    <property type="entry name" value="Inosine monophosphate dehydrogenase (IMPDH)"/>
    <property type="match status" value="1"/>
</dbReference>
<dbReference type="EMBL" id="CAXHTA020000019">
    <property type="protein sequence ID" value="CAL5229038.1"/>
    <property type="molecule type" value="Genomic_DNA"/>
</dbReference>
<proteinExistence type="predicted"/>
<protein>
    <submittedName>
        <fullName evidence="4">G12286 protein</fullName>
    </submittedName>
</protein>
<dbReference type="Pfam" id="PF03060">
    <property type="entry name" value="NMO"/>
    <property type="match status" value="1"/>
</dbReference>
<keyword evidence="5" id="KW-1185">Reference proteome</keyword>
<evidence type="ECO:0000256" key="1">
    <source>
        <dbReference type="ARBA" id="ARBA00022630"/>
    </source>
</evidence>
<dbReference type="PANTHER" id="PTHR32332:SF31">
    <property type="entry name" value="2-NITROPROPANE DIOXYGENASE FAMILY, PUTATIVE (AFU_ORTHOLOGUE AFUA_2G09850)-RELATED"/>
    <property type="match status" value="1"/>
</dbReference>
<dbReference type="InterPro" id="IPR004136">
    <property type="entry name" value="NMO"/>
</dbReference>
<dbReference type="Proteomes" id="UP001497392">
    <property type="component" value="Unassembled WGS sequence"/>
</dbReference>
<keyword evidence="2" id="KW-0288">FMN</keyword>
<comment type="caution">
    <text evidence="4">The sequence shown here is derived from an EMBL/GenBank/DDBJ whole genome shotgun (WGS) entry which is preliminary data.</text>
</comment>
<dbReference type="InterPro" id="IPR013785">
    <property type="entry name" value="Aldolase_TIM"/>
</dbReference>
<name>A0ABP1GE89_9CHLO</name>
<sequence length="323" mass="33629">MHGVSGAELASSVAKGGGIGFLGSGFAKDKVSLHREYNRALEMGGNHGHERIGIGLVGFTGDWLVEMAIALSPPAIWITFGDYNEPIRKIKEAGIPIMVMVQSVEEAVTAAELGASAVVAQGSESGGHGAAPISTLCFVPEVVDALKAKGFDEVAILAAGGIADGRQVAAVFALGAAGAVMGTRFAATKESMYSDEKKQRYLAAKAADTHRTRLYDDLGAVPWPAGIDGRVIGNTFSKSHGTVAPAEEEKQKALKEKLAKGQQEGDLDVAPVWSGAGVGQIHSIDSAEEVVKSVWDAACARMLEISGKNVPFRMLHPGGGLRL</sequence>
<evidence type="ECO:0000313" key="4">
    <source>
        <dbReference type="EMBL" id="CAL5229038.1"/>
    </source>
</evidence>
<evidence type="ECO:0000256" key="3">
    <source>
        <dbReference type="ARBA" id="ARBA00023002"/>
    </source>
</evidence>
<dbReference type="PANTHER" id="PTHR32332">
    <property type="entry name" value="2-NITROPROPANE DIOXYGENASE"/>
    <property type="match status" value="1"/>
</dbReference>
<accession>A0ABP1GE89</accession>
<dbReference type="CDD" id="cd04730">
    <property type="entry name" value="NPD_like"/>
    <property type="match status" value="1"/>
</dbReference>
<organism evidence="4 5">
    <name type="scientific">Coccomyxa viridis</name>
    <dbReference type="NCBI Taxonomy" id="1274662"/>
    <lineage>
        <taxon>Eukaryota</taxon>
        <taxon>Viridiplantae</taxon>
        <taxon>Chlorophyta</taxon>
        <taxon>core chlorophytes</taxon>
        <taxon>Trebouxiophyceae</taxon>
        <taxon>Trebouxiophyceae incertae sedis</taxon>
        <taxon>Coccomyxaceae</taxon>
        <taxon>Coccomyxa</taxon>
    </lineage>
</organism>
<keyword evidence="3" id="KW-0560">Oxidoreductase</keyword>
<evidence type="ECO:0000256" key="2">
    <source>
        <dbReference type="ARBA" id="ARBA00022643"/>
    </source>
</evidence>
<reference evidence="4 5" key="1">
    <citation type="submission" date="2024-06" db="EMBL/GenBank/DDBJ databases">
        <authorList>
            <person name="Kraege A."/>
            <person name="Thomma B."/>
        </authorList>
    </citation>
    <scope>NUCLEOTIDE SEQUENCE [LARGE SCALE GENOMIC DNA]</scope>
</reference>
<keyword evidence="1" id="KW-0285">Flavoprotein</keyword>
<evidence type="ECO:0000313" key="5">
    <source>
        <dbReference type="Proteomes" id="UP001497392"/>
    </source>
</evidence>